<dbReference type="Proteomes" id="UP000032702">
    <property type="component" value="Unassembled WGS sequence"/>
</dbReference>
<proteinExistence type="predicted"/>
<sequence>MQKPEVPVVDHLVLLPLAQGLDGQPDLLVLLVHRIIEQVGDAGMEPEHGLGHVQLVLTGRQLVVDEGLRQPRLAGVASGQLDGGLPRLVLGLLQARLEILDVREQRRGLLNQILEHLLRQDQHRARRHRLDGEFPEVIRLHHRLIPEVVSIGQHVEGDRITILTLPQLLGLAVGQQVHVVRGLACLDDELARLVLPLNEPAGEGSEQRVIALQAAQQGQLAKFLGNHFHLGADVAEAQAPIPHGIGQAAVDAVHATRHLHPGQHFQQPPVGDSLHLRPRLGRRRQLAGSVRPQARLMLLNLTTASRIDWICHEVLPSTLCELQMNGLRLVPADLDALEDAECVRDEDRRGEVGADEVGHDRLLVDAHEPDIQAGLDLIRDLPRVQADDALVVRSRAHQQDGAGAAVADGDLVAGHDGDAAPSRNHVAVHLDAGGVDAPAAALLAEGRDGARVGQEERGILPHGGQQLIHVIRGRRPAAGVDALLEIGVVQEPELAVVDQLVLLALLQRLDGQPELLLGLIHRVVEQIGDAGVDLQHRLGHAQLILPRRRLVIDEGARQDGLALVTRGQLDGGLA</sequence>
<dbReference type="EMBL" id="AAMD01000015">
    <property type="protein sequence ID" value="EAU68583.1"/>
    <property type="molecule type" value="Genomic_DNA"/>
</dbReference>
<protein>
    <submittedName>
        <fullName evidence="1">Uncharacterized protein</fullName>
    </submittedName>
</protein>
<evidence type="ECO:0000313" key="1">
    <source>
        <dbReference type="EMBL" id="EAU68583.1"/>
    </source>
</evidence>
<name>Q09A22_STIAD</name>
<comment type="caution">
    <text evidence="1">The sequence shown here is derived from an EMBL/GenBank/DDBJ whole genome shotgun (WGS) entry which is preliminary data.</text>
</comment>
<reference evidence="1 2" key="1">
    <citation type="submission" date="2006-04" db="EMBL/GenBank/DDBJ databases">
        <authorList>
            <person name="Nierman W.C."/>
        </authorList>
    </citation>
    <scope>NUCLEOTIDE SEQUENCE [LARGE SCALE GENOMIC DNA]</scope>
    <source>
        <strain evidence="1 2">DW4/3-1</strain>
    </source>
</reference>
<organism evidence="1 2">
    <name type="scientific">Stigmatella aurantiaca (strain DW4/3-1)</name>
    <dbReference type="NCBI Taxonomy" id="378806"/>
    <lineage>
        <taxon>Bacteria</taxon>
        <taxon>Pseudomonadati</taxon>
        <taxon>Myxococcota</taxon>
        <taxon>Myxococcia</taxon>
        <taxon>Myxococcales</taxon>
        <taxon>Cystobacterineae</taxon>
        <taxon>Archangiaceae</taxon>
        <taxon>Stigmatella</taxon>
    </lineage>
</organism>
<gene>
    <name evidence="1" type="ORF">STIAU_8786</name>
</gene>
<evidence type="ECO:0000313" key="2">
    <source>
        <dbReference type="Proteomes" id="UP000032702"/>
    </source>
</evidence>
<accession>Q09A22</accession>
<dbReference type="AlphaFoldDB" id="Q09A22"/>